<name>A0ABX2DAP6_9SPHI</name>
<keyword evidence="3" id="KW-1185">Reference proteome</keyword>
<evidence type="ECO:0000313" key="3">
    <source>
        <dbReference type="Proteomes" id="UP000762110"/>
    </source>
</evidence>
<accession>A0ABX2DAP6</accession>
<reference evidence="2 3" key="1">
    <citation type="submission" date="2020-05" db="EMBL/GenBank/DDBJ databases">
        <title>Description of Pedobacter foliorum sp. nov.</title>
        <authorList>
            <person name="Qi S."/>
            <person name="Carlier A."/>
            <person name="Cnockaert M."/>
            <person name="Vandamme P."/>
        </authorList>
    </citation>
    <scope>NUCLEOTIDE SEQUENCE [LARGE SCALE GENOMIC DNA]</scope>
    <source>
        <strain evidence="2 3">LMG 31300</strain>
    </source>
</reference>
<dbReference type="Proteomes" id="UP000762110">
    <property type="component" value="Unassembled WGS sequence"/>
</dbReference>
<keyword evidence="1" id="KW-0472">Membrane</keyword>
<dbReference type="RefSeq" id="WP_173269565.1">
    <property type="nucleotide sequence ID" value="NZ_JABMKV010000001.1"/>
</dbReference>
<dbReference type="EMBL" id="JABMKV010000001">
    <property type="protein sequence ID" value="NQX31123.1"/>
    <property type="molecule type" value="Genomic_DNA"/>
</dbReference>
<sequence>MAFNIKKNLSLIATVAVILIIAMVGYYLVSLKKAPYPVTDFESFTYKWGVGDTLSNSYSSTDGNYQYINNRDSVIKTHVKLRANDMIFIHNKINELGLWNLPEVIGKKVSNSKSPVYDLQFYYKEKSKRILIYSDFEGNIQLLDSAMQIKNIVQQAIDEVESRYNN</sequence>
<comment type="caution">
    <text evidence="2">The sequence shown here is derived from an EMBL/GenBank/DDBJ whole genome shotgun (WGS) entry which is preliminary data.</text>
</comment>
<evidence type="ECO:0000256" key="1">
    <source>
        <dbReference type="SAM" id="Phobius"/>
    </source>
</evidence>
<protein>
    <submittedName>
        <fullName evidence="2">Uncharacterized protein</fullName>
    </submittedName>
</protein>
<organism evidence="2 3">
    <name type="scientific">Pedobacter boryungensis</name>
    <dbReference type="NCBI Taxonomy" id="869962"/>
    <lineage>
        <taxon>Bacteria</taxon>
        <taxon>Pseudomonadati</taxon>
        <taxon>Bacteroidota</taxon>
        <taxon>Sphingobacteriia</taxon>
        <taxon>Sphingobacteriales</taxon>
        <taxon>Sphingobacteriaceae</taxon>
        <taxon>Pedobacter</taxon>
    </lineage>
</organism>
<keyword evidence="1" id="KW-1133">Transmembrane helix</keyword>
<feature type="transmembrane region" description="Helical" evidence="1">
    <location>
        <begin position="9"/>
        <end position="29"/>
    </location>
</feature>
<keyword evidence="1" id="KW-0812">Transmembrane</keyword>
<gene>
    <name evidence="2" type="ORF">HQN85_05275</name>
</gene>
<evidence type="ECO:0000313" key="2">
    <source>
        <dbReference type="EMBL" id="NQX31123.1"/>
    </source>
</evidence>
<proteinExistence type="predicted"/>